<accession>A0A165A3D5</accession>
<dbReference type="AlphaFoldDB" id="A0A165A3D5"/>
<dbReference type="InterPro" id="IPR013087">
    <property type="entry name" value="Znf_C2H2_type"/>
</dbReference>
<evidence type="ECO:0000256" key="7">
    <source>
        <dbReference type="ARBA" id="ARBA00023242"/>
    </source>
</evidence>
<evidence type="ECO:0000256" key="6">
    <source>
        <dbReference type="ARBA" id="ARBA00023125"/>
    </source>
</evidence>
<keyword evidence="6" id="KW-0238">DNA-binding</keyword>
<keyword evidence="5" id="KW-0862">Zinc</keyword>
<feature type="region of interest" description="Disordered" evidence="9">
    <location>
        <begin position="132"/>
        <end position="154"/>
    </location>
</feature>
<evidence type="ECO:0000256" key="2">
    <source>
        <dbReference type="ARBA" id="ARBA00022723"/>
    </source>
</evidence>
<organism evidence="11 12">
    <name type="scientific">Sistotremastrum niveocremeum HHB9708</name>
    <dbReference type="NCBI Taxonomy" id="1314777"/>
    <lineage>
        <taxon>Eukaryota</taxon>
        <taxon>Fungi</taxon>
        <taxon>Dikarya</taxon>
        <taxon>Basidiomycota</taxon>
        <taxon>Agaricomycotina</taxon>
        <taxon>Agaricomycetes</taxon>
        <taxon>Sistotremastrales</taxon>
        <taxon>Sistotremastraceae</taxon>
        <taxon>Sertulicium</taxon>
        <taxon>Sertulicium niveocremeum</taxon>
    </lineage>
</organism>
<dbReference type="GO" id="GO:0003677">
    <property type="term" value="F:DNA binding"/>
    <property type="evidence" value="ECO:0007669"/>
    <property type="project" value="UniProtKB-KW"/>
</dbReference>
<keyword evidence="4 8" id="KW-0863">Zinc-finger</keyword>
<dbReference type="GO" id="GO:0005634">
    <property type="term" value="C:nucleus"/>
    <property type="evidence" value="ECO:0007669"/>
    <property type="project" value="UniProtKB-SubCell"/>
</dbReference>
<evidence type="ECO:0000256" key="1">
    <source>
        <dbReference type="ARBA" id="ARBA00004123"/>
    </source>
</evidence>
<dbReference type="EMBL" id="KV419395">
    <property type="protein sequence ID" value="KZS98434.1"/>
    <property type="molecule type" value="Genomic_DNA"/>
</dbReference>
<dbReference type="PROSITE" id="PS00028">
    <property type="entry name" value="ZINC_FINGER_C2H2_1"/>
    <property type="match status" value="1"/>
</dbReference>
<feature type="domain" description="C2H2-type" evidence="10">
    <location>
        <begin position="162"/>
        <end position="189"/>
    </location>
</feature>
<gene>
    <name evidence="11" type="ORF">SISNIDRAFT_143408</name>
</gene>
<dbReference type="OrthoDB" id="6077919at2759"/>
<evidence type="ECO:0000259" key="10">
    <source>
        <dbReference type="PROSITE" id="PS50157"/>
    </source>
</evidence>
<feature type="region of interest" description="Disordered" evidence="9">
    <location>
        <begin position="27"/>
        <end position="94"/>
    </location>
</feature>
<evidence type="ECO:0000256" key="9">
    <source>
        <dbReference type="SAM" id="MobiDB-lite"/>
    </source>
</evidence>
<dbReference type="FunFam" id="3.30.160.60:FF:000045">
    <property type="entry name" value="ZFP69 zinc finger protein B"/>
    <property type="match status" value="1"/>
</dbReference>
<dbReference type="SMART" id="SM00355">
    <property type="entry name" value="ZnF_C2H2"/>
    <property type="match status" value="1"/>
</dbReference>
<evidence type="ECO:0000256" key="8">
    <source>
        <dbReference type="PROSITE-ProRule" id="PRU00042"/>
    </source>
</evidence>
<proteinExistence type="predicted"/>
<sequence length="205" mass="22644">MHIALQDIHTSETQFFASSSTLNTTTLPSSFHSSHRPDPLPRIETSLQAPSSGRLNENPHVSSYVADPLPRPRSSPVSPHNQHNANQDSLHAGPSWAVHGVHPRVPTRSSSLSDLRWLRNASPLLVVQDLPEVSPSRERSHSVSSTNSSPRLMSTRVTVPRHACPYCDKMFSRPSSLKIHENSHTGAKRMYIHCGDYVAGIETLL</sequence>
<dbReference type="Gene3D" id="3.30.160.60">
    <property type="entry name" value="Classic Zinc Finger"/>
    <property type="match status" value="1"/>
</dbReference>
<evidence type="ECO:0000256" key="3">
    <source>
        <dbReference type="ARBA" id="ARBA00022737"/>
    </source>
</evidence>
<evidence type="ECO:0000256" key="4">
    <source>
        <dbReference type="ARBA" id="ARBA00022771"/>
    </source>
</evidence>
<dbReference type="PROSITE" id="PS50157">
    <property type="entry name" value="ZINC_FINGER_C2H2_2"/>
    <property type="match status" value="1"/>
</dbReference>
<keyword evidence="2" id="KW-0479">Metal-binding</keyword>
<dbReference type="GO" id="GO:0008270">
    <property type="term" value="F:zinc ion binding"/>
    <property type="evidence" value="ECO:0007669"/>
    <property type="project" value="UniProtKB-KW"/>
</dbReference>
<feature type="compositionally biased region" description="Polar residues" evidence="9">
    <location>
        <begin position="45"/>
        <end position="61"/>
    </location>
</feature>
<keyword evidence="12" id="KW-1185">Reference proteome</keyword>
<dbReference type="InterPro" id="IPR036236">
    <property type="entry name" value="Znf_C2H2_sf"/>
</dbReference>
<keyword evidence="3" id="KW-0677">Repeat</keyword>
<evidence type="ECO:0000313" key="11">
    <source>
        <dbReference type="EMBL" id="KZS98434.1"/>
    </source>
</evidence>
<dbReference type="Proteomes" id="UP000076722">
    <property type="component" value="Unassembled WGS sequence"/>
</dbReference>
<evidence type="ECO:0000313" key="12">
    <source>
        <dbReference type="Proteomes" id="UP000076722"/>
    </source>
</evidence>
<evidence type="ECO:0000256" key="5">
    <source>
        <dbReference type="ARBA" id="ARBA00022833"/>
    </source>
</evidence>
<keyword evidence="7" id="KW-0539">Nucleus</keyword>
<comment type="subcellular location">
    <subcellularLocation>
        <location evidence="1">Nucleus</location>
    </subcellularLocation>
</comment>
<protein>
    <recommendedName>
        <fullName evidence="10">C2H2-type domain-containing protein</fullName>
    </recommendedName>
</protein>
<feature type="compositionally biased region" description="Low complexity" evidence="9">
    <location>
        <begin position="142"/>
        <end position="151"/>
    </location>
</feature>
<dbReference type="SUPFAM" id="SSF57667">
    <property type="entry name" value="beta-beta-alpha zinc fingers"/>
    <property type="match status" value="1"/>
</dbReference>
<name>A0A165A3D5_9AGAM</name>
<dbReference type="Pfam" id="PF00096">
    <property type="entry name" value="zf-C2H2"/>
    <property type="match status" value="1"/>
</dbReference>
<reference evidence="11 12" key="1">
    <citation type="journal article" date="2016" name="Mol. Biol. Evol.">
        <title>Comparative Genomics of Early-Diverging Mushroom-Forming Fungi Provides Insights into the Origins of Lignocellulose Decay Capabilities.</title>
        <authorList>
            <person name="Nagy L.G."/>
            <person name="Riley R."/>
            <person name="Tritt A."/>
            <person name="Adam C."/>
            <person name="Daum C."/>
            <person name="Floudas D."/>
            <person name="Sun H."/>
            <person name="Yadav J.S."/>
            <person name="Pangilinan J."/>
            <person name="Larsson K.H."/>
            <person name="Matsuura K."/>
            <person name="Barry K."/>
            <person name="Labutti K."/>
            <person name="Kuo R."/>
            <person name="Ohm R.A."/>
            <person name="Bhattacharya S.S."/>
            <person name="Shirouzu T."/>
            <person name="Yoshinaga Y."/>
            <person name="Martin F.M."/>
            <person name="Grigoriev I.V."/>
            <person name="Hibbett D.S."/>
        </authorList>
    </citation>
    <scope>NUCLEOTIDE SEQUENCE [LARGE SCALE GENOMIC DNA]</scope>
    <source>
        <strain evidence="11 12">HHB9708</strain>
    </source>
</reference>
<feature type="compositionally biased region" description="Polar residues" evidence="9">
    <location>
        <begin position="80"/>
        <end position="89"/>
    </location>
</feature>